<keyword evidence="3" id="KW-1185">Reference proteome</keyword>
<proteinExistence type="predicted"/>
<accession>A0A816D9C7</accession>
<organism evidence="2 3">
    <name type="scientific">Adineta steineri</name>
    <dbReference type="NCBI Taxonomy" id="433720"/>
    <lineage>
        <taxon>Eukaryota</taxon>
        <taxon>Metazoa</taxon>
        <taxon>Spiralia</taxon>
        <taxon>Gnathifera</taxon>
        <taxon>Rotifera</taxon>
        <taxon>Eurotatoria</taxon>
        <taxon>Bdelloidea</taxon>
        <taxon>Adinetida</taxon>
        <taxon>Adinetidae</taxon>
        <taxon>Adineta</taxon>
    </lineage>
</organism>
<reference evidence="2" key="1">
    <citation type="submission" date="2021-02" db="EMBL/GenBank/DDBJ databases">
        <authorList>
            <person name="Nowell W R."/>
        </authorList>
    </citation>
    <scope>NUCLEOTIDE SEQUENCE</scope>
</reference>
<dbReference type="Proteomes" id="UP000663877">
    <property type="component" value="Unassembled WGS sequence"/>
</dbReference>
<dbReference type="AlphaFoldDB" id="A0A816D9C7"/>
<name>A0A816D9C7_9BILA</name>
<dbReference type="Proteomes" id="UP000663832">
    <property type="component" value="Unassembled WGS sequence"/>
</dbReference>
<protein>
    <submittedName>
        <fullName evidence="2">Uncharacterized protein</fullName>
    </submittedName>
</protein>
<evidence type="ECO:0000313" key="1">
    <source>
        <dbReference type="EMBL" id="CAF1456233.1"/>
    </source>
</evidence>
<comment type="caution">
    <text evidence="2">The sequence shown here is derived from an EMBL/GenBank/DDBJ whole genome shotgun (WGS) entry which is preliminary data.</text>
</comment>
<dbReference type="EMBL" id="CAJNOM010002397">
    <property type="protein sequence ID" value="CAF1631947.1"/>
    <property type="molecule type" value="Genomic_DNA"/>
</dbReference>
<evidence type="ECO:0000313" key="3">
    <source>
        <dbReference type="Proteomes" id="UP000663832"/>
    </source>
</evidence>
<sequence>MGSRYILCILWHSFISRFDFKSILKSQFDLICKYIRPEQIVTLILSDDIDTPYQFELFLSIYNIERDFSHLRSLVLLESVFKMTLTTTENYNKLGRHPSYKYRYFSAQDRYRNYGLTYSAISSQISTLNNYISYDDNTSLSNQKYLKISLRNHPFQQMKRIFQSCKKLIELHVNILRAQHKQGYRTISRVQLEELLSSIPHLEQLELEISADIDLIDGNQWEIFLTRHLTNLITSDFKFDLHQYEYNNILLNTFRSSFWLNIKRWIVVSDPIDSSFKTVPCFARKSIHFSNDYSQPTTTDDSLPSFDRYMYIREITLSSFINNDWIERLGSIVIFNQIEELNIGRNQLLEILIKVKPVMPQLKRLIVSCLSLNTL</sequence>
<dbReference type="EMBL" id="CAJNOI010002072">
    <property type="protein sequence ID" value="CAF1456233.1"/>
    <property type="molecule type" value="Genomic_DNA"/>
</dbReference>
<evidence type="ECO:0000313" key="2">
    <source>
        <dbReference type="EMBL" id="CAF1631947.1"/>
    </source>
</evidence>
<gene>
    <name evidence="1" type="ORF">BJG266_LOCUS40726</name>
    <name evidence="2" type="ORF">QVE165_LOCUS57605</name>
</gene>